<keyword evidence="2" id="KW-0812">Transmembrane</keyword>
<dbReference type="PANTHER" id="PTHR28668">
    <property type="entry name" value="TRANSMEMBRANE PROTEIN 234"/>
    <property type="match status" value="1"/>
</dbReference>
<feature type="signal peptide" evidence="5">
    <location>
        <begin position="1"/>
        <end position="18"/>
    </location>
</feature>
<dbReference type="PANTHER" id="PTHR28668:SF1">
    <property type="entry name" value="TRANSMEMBRANE PROTEIN 234"/>
    <property type="match status" value="1"/>
</dbReference>
<evidence type="ECO:0000256" key="2">
    <source>
        <dbReference type="ARBA" id="ARBA00022692"/>
    </source>
</evidence>
<keyword evidence="3" id="KW-1133">Transmembrane helix</keyword>
<dbReference type="GO" id="GO:0016020">
    <property type="term" value="C:membrane"/>
    <property type="evidence" value="ECO:0007669"/>
    <property type="project" value="UniProtKB-SubCell"/>
</dbReference>
<dbReference type="Pfam" id="PF10639">
    <property type="entry name" value="TMEM234"/>
    <property type="match status" value="1"/>
</dbReference>
<reference evidence="6" key="1">
    <citation type="submission" date="2021-01" db="EMBL/GenBank/DDBJ databases">
        <authorList>
            <person name="Corre E."/>
            <person name="Pelletier E."/>
            <person name="Niang G."/>
            <person name="Scheremetjew M."/>
            <person name="Finn R."/>
            <person name="Kale V."/>
            <person name="Holt S."/>
            <person name="Cochrane G."/>
            <person name="Meng A."/>
            <person name="Brown T."/>
            <person name="Cohen L."/>
        </authorList>
    </citation>
    <scope>NUCLEOTIDE SEQUENCE</scope>
    <source>
        <strain evidence="6">CCMP1320</strain>
    </source>
</reference>
<evidence type="ECO:0000313" key="6">
    <source>
        <dbReference type="EMBL" id="CAE0494656.1"/>
    </source>
</evidence>
<keyword evidence="4" id="KW-0472">Membrane</keyword>
<evidence type="ECO:0000256" key="3">
    <source>
        <dbReference type="ARBA" id="ARBA00022989"/>
    </source>
</evidence>
<proteinExistence type="predicted"/>
<evidence type="ECO:0008006" key="7">
    <source>
        <dbReference type="Google" id="ProtNLM"/>
    </source>
</evidence>
<evidence type="ECO:0000256" key="1">
    <source>
        <dbReference type="ARBA" id="ARBA00004141"/>
    </source>
</evidence>
<dbReference type="AlphaFoldDB" id="A0A7S3VNB5"/>
<gene>
    <name evidence="6" type="ORF">DTER00134_LOCUS9729</name>
</gene>
<evidence type="ECO:0000256" key="4">
    <source>
        <dbReference type="ARBA" id="ARBA00023136"/>
    </source>
</evidence>
<organism evidence="6">
    <name type="scientific">Dunaliella tertiolecta</name>
    <name type="common">Green alga</name>
    <dbReference type="NCBI Taxonomy" id="3047"/>
    <lineage>
        <taxon>Eukaryota</taxon>
        <taxon>Viridiplantae</taxon>
        <taxon>Chlorophyta</taxon>
        <taxon>core chlorophytes</taxon>
        <taxon>Chlorophyceae</taxon>
        <taxon>CS clade</taxon>
        <taxon>Chlamydomonadales</taxon>
        <taxon>Dunaliellaceae</taxon>
        <taxon>Dunaliella</taxon>
    </lineage>
</organism>
<feature type="chain" id="PRO_5031410365" description="Transmembrane protein 234" evidence="5">
    <location>
        <begin position="19"/>
        <end position="128"/>
    </location>
</feature>
<dbReference type="EMBL" id="HBIP01016610">
    <property type="protein sequence ID" value="CAE0494656.1"/>
    <property type="molecule type" value="Transcribed_RNA"/>
</dbReference>
<keyword evidence="5" id="KW-0732">Signal</keyword>
<dbReference type="InterPro" id="IPR018908">
    <property type="entry name" value="TMEM234"/>
</dbReference>
<sequence length="128" mass="13005">MDIAAVLLVGLLWGATNPAVEKGAKTVKARLESGPSASSLQSIWIHCTTPSFIIPHSLNTAGSILFVHLLSLSSVDLGFVVPAANATALAITGLISAPGPTQSNSRSAGLLTVGLVLVCTGILLCSWS</sequence>
<evidence type="ECO:0000256" key="5">
    <source>
        <dbReference type="SAM" id="SignalP"/>
    </source>
</evidence>
<protein>
    <recommendedName>
        <fullName evidence="7">Transmembrane protein 234</fullName>
    </recommendedName>
</protein>
<comment type="subcellular location">
    <subcellularLocation>
        <location evidence="1">Membrane</location>
        <topology evidence="1">Multi-pass membrane protein</topology>
    </subcellularLocation>
</comment>
<accession>A0A7S3VNB5</accession>
<name>A0A7S3VNB5_DUNTE</name>